<gene>
    <name evidence="23" type="primary">PLG</name>
</gene>
<evidence type="ECO:0000259" key="22">
    <source>
        <dbReference type="PROSITE" id="PS50240"/>
    </source>
</evidence>
<proteinExistence type="inferred from homology"/>
<protein>
    <recommendedName>
        <fullName evidence="4 18">Plasminogen</fullName>
        <ecNumber evidence="3 18">3.4.21.7</ecNumber>
    </recommendedName>
</protein>
<feature type="disulfide bond" evidence="20">
    <location>
        <begin position="322"/>
        <end position="361"/>
    </location>
</feature>
<dbReference type="InterPro" id="IPR009003">
    <property type="entry name" value="Peptidase_S1_PA"/>
</dbReference>
<organism evidence="23 24">
    <name type="scientific">Denticeps clupeoides</name>
    <name type="common">denticle herring</name>
    <dbReference type="NCBI Taxonomy" id="299321"/>
    <lineage>
        <taxon>Eukaryota</taxon>
        <taxon>Metazoa</taxon>
        <taxon>Chordata</taxon>
        <taxon>Craniata</taxon>
        <taxon>Vertebrata</taxon>
        <taxon>Euteleostomi</taxon>
        <taxon>Actinopterygii</taxon>
        <taxon>Neopterygii</taxon>
        <taxon>Teleostei</taxon>
        <taxon>Clupei</taxon>
        <taxon>Clupeiformes</taxon>
        <taxon>Denticipitoidei</taxon>
        <taxon>Denticipitidae</taxon>
        <taxon>Denticeps</taxon>
    </lineage>
</organism>
<dbReference type="InterPro" id="IPR000001">
    <property type="entry name" value="Kringle"/>
</dbReference>
<dbReference type="GO" id="GO:0004252">
    <property type="term" value="F:serine-type endopeptidase activity"/>
    <property type="evidence" value="ECO:0007669"/>
    <property type="project" value="UniProtKB-UniRule"/>
</dbReference>
<dbReference type="Gene3D" id="2.40.10.10">
    <property type="entry name" value="Trypsin-like serine proteases"/>
    <property type="match status" value="1"/>
</dbReference>
<dbReference type="Gene3D" id="2.40.20.10">
    <property type="entry name" value="Plasminogen Kringle 4"/>
    <property type="match status" value="5"/>
</dbReference>
<keyword evidence="24" id="KW-1185">Reference proteome</keyword>
<comment type="function">
    <text evidence="17">Plasmin dissolves the fibrin of blood clots and acts as a proteolytic factor in a variety of other processes including embryonic development, tissue remodeling, tumor invasion, and inflammation. In ovulation, weakens the walls of the Graafian follicle. It activates the urokinase-type plasminogen activator, collagenases and several complement zymogens, such as C1, C4 and C5. Cleavage of fibronectin and laminin leads to cell detachment and apoptosis. Also cleaves fibrin, thrombospondin and von Willebrand factor. Its role in tissue remodeling and tumor invasion may be modulated by CSPG4. Binds to cells.</text>
</comment>
<dbReference type="FunFam" id="2.40.20.10:FF:000025">
    <property type="entry name" value="Plasminogen"/>
    <property type="match status" value="2"/>
</dbReference>
<feature type="disulfide bond" evidence="20">
    <location>
        <begin position="350"/>
        <end position="373"/>
    </location>
</feature>
<evidence type="ECO:0000256" key="1">
    <source>
        <dbReference type="ARBA" id="ARBA00000717"/>
    </source>
</evidence>
<feature type="disulfide bond" evidence="20">
    <location>
        <begin position="261"/>
        <end position="284"/>
    </location>
</feature>
<dbReference type="SUPFAM" id="SSF57414">
    <property type="entry name" value="Hairpin loop containing domain-like"/>
    <property type="match status" value="1"/>
</dbReference>
<dbReference type="PROSITE" id="PS50070">
    <property type="entry name" value="KRINGLE_2"/>
    <property type="match status" value="5"/>
</dbReference>
<dbReference type="FunFam" id="3.50.4.10:FF:000027">
    <property type="entry name" value="Plasminogen"/>
    <property type="match status" value="1"/>
</dbReference>
<evidence type="ECO:0000256" key="12">
    <source>
        <dbReference type="ARBA" id="ARBA00022825"/>
    </source>
</evidence>
<dbReference type="SUPFAM" id="SSF50494">
    <property type="entry name" value="Trypsin-like serine proteases"/>
    <property type="match status" value="1"/>
</dbReference>
<dbReference type="GO" id="GO:0005615">
    <property type="term" value="C:extracellular space"/>
    <property type="evidence" value="ECO:0007669"/>
    <property type="project" value="TreeGrafter"/>
</dbReference>
<evidence type="ECO:0000313" key="24">
    <source>
        <dbReference type="Proteomes" id="UP000694580"/>
    </source>
</evidence>
<evidence type="ECO:0000256" key="10">
    <source>
        <dbReference type="ARBA" id="ARBA00022737"/>
    </source>
</evidence>
<dbReference type="InterPro" id="IPR043504">
    <property type="entry name" value="Peptidase_S1_PA_chymotrypsin"/>
</dbReference>
<dbReference type="GO" id="GO:0042730">
    <property type="term" value="P:fibrinolysis"/>
    <property type="evidence" value="ECO:0007669"/>
    <property type="project" value="UniProtKB-UniRule"/>
</dbReference>
<evidence type="ECO:0000256" key="13">
    <source>
        <dbReference type="ARBA" id="ARBA00023145"/>
    </source>
</evidence>
<evidence type="ECO:0000256" key="16">
    <source>
        <dbReference type="ARBA" id="ARBA00023281"/>
    </source>
</evidence>
<name>A0AAY4BXH9_9TELE</name>
<comment type="caution">
    <text evidence="20">Lacks conserved residue(s) required for the propagation of feature annotation.</text>
</comment>
<feature type="binding site" evidence="19">
    <location>
        <position position="185"/>
    </location>
    <ligand>
        <name>L-lysine</name>
        <dbReference type="ChEBI" id="CHEBI:32551"/>
    </ligand>
</feature>
<dbReference type="GeneTree" id="ENSGT00940000155208"/>
<dbReference type="Ensembl" id="ENSDCDT00010031391.1">
    <property type="protein sequence ID" value="ENSDCDP00010025317.1"/>
    <property type="gene ID" value="ENSDCDG00010016041.1"/>
</dbReference>
<dbReference type="PROSITE" id="PS50240">
    <property type="entry name" value="TRYPSIN_DOM"/>
    <property type="match status" value="1"/>
</dbReference>
<dbReference type="CDD" id="cd00190">
    <property type="entry name" value="Tryp_SPc"/>
    <property type="match status" value="1"/>
</dbReference>
<dbReference type="SMART" id="SM00130">
    <property type="entry name" value="KR"/>
    <property type="match status" value="5"/>
</dbReference>
<feature type="domain" description="Kringle" evidence="21">
    <location>
        <begin position="305"/>
        <end position="378"/>
    </location>
</feature>
<dbReference type="CDD" id="cd01099">
    <property type="entry name" value="PAN_AP_HGF"/>
    <property type="match status" value="1"/>
</dbReference>
<dbReference type="GO" id="GO:0006508">
    <property type="term" value="P:proteolysis"/>
    <property type="evidence" value="ECO:0007669"/>
    <property type="project" value="UniProtKB-KW"/>
</dbReference>
<comment type="function">
    <text evidence="18">Plasmin dissolves the fibrin of blood clots and acts as a proteolytic factor in a variety of other processes including embryonic development, tissue remodeling, tumor invasion, and inflammation. In ovulation, weakens the walls of the Graafian follicle. It activates the urokinase-type plasminogen activator, collagenases and several complement zymogens, such as C1 and C5. Cleavage of fibronectin and laminin leads to cell detachment and apoptosis. Also cleaves fibrin, thrombospondin and von Willebrand factor. Its role in tissue remodeling and tumor invasion may be modulated by CSPG4. Binds to cells.</text>
</comment>
<evidence type="ECO:0000256" key="11">
    <source>
        <dbReference type="ARBA" id="ARBA00022801"/>
    </source>
</evidence>
<comment type="catalytic activity">
    <reaction evidence="1 18">
        <text>Preferential cleavage: Lys-|-Xaa &gt; Arg-|-Xaa, higher selectivity than trypsin. Converts fibrin into soluble products.</text>
        <dbReference type="EC" id="3.4.21.7"/>
    </reaction>
</comment>
<comment type="similarity">
    <text evidence="18">Belongs to the peptidase S1 family. Plasminogen subfamily.</text>
</comment>
<dbReference type="InterPro" id="IPR003609">
    <property type="entry name" value="Pan_app"/>
</dbReference>
<evidence type="ECO:0000256" key="6">
    <source>
        <dbReference type="ARBA" id="ARBA00022553"/>
    </source>
</evidence>
<evidence type="ECO:0000256" key="19">
    <source>
        <dbReference type="PIRSR" id="PIRSR001150-2"/>
    </source>
</evidence>
<feature type="domain" description="Kringle" evidence="21">
    <location>
        <begin position="390"/>
        <end position="468"/>
    </location>
</feature>
<dbReference type="FunFam" id="2.40.20.10:FF:000004">
    <property type="entry name" value="Hepatocyte growth factor"/>
    <property type="match status" value="1"/>
</dbReference>
<feature type="domain" description="Kringle" evidence="21">
    <location>
        <begin position="129"/>
        <end position="208"/>
    </location>
</feature>
<dbReference type="InterPro" id="IPR050759">
    <property type="entry name" value="Serine_protease_kringle"/>
</dbReference>
<dbReference type="PANTHER" id="PTHR24261">
    <property type="entry name" value="PLASMINOGEN-RELATED"/>
    <property type="match status" value="1"/>
</dbReference>
<dbReference type="InterPro" id="IPR001314">
    <property type="entry name" value="Peptidase_S1A"/>
</dbReference>
<dbReference type="PROSITE" id="PS00021">
    <property type="entry name" value="KRINGLE_1"/>
    <property type="match status" value="3"/>
</dbReference>
<evidence type="ECO:0000256" key="9">
    <source>
        <dbReference type="ARBA" id="ARBA00022729"/>
    </source>
</evidence>
<dbReference type="FunFam" id="2.40.20.10:FF:000011">
    <property type="entry name" value="Plasminogen"/>
    <property type="match status" value="1"/>
</dbReference>
<evidence type="ECO:0000256" key="3">
    <source>
        <dbReference type="ARBA" id="ARBA00012184"/>
    </source>
</evidence>
<keyword evidence="10" id="KW-0677">Repeat</keyword>
<evidence type="ECO:0000256" key="17">
    <source>
        <dbReference type="ARBA" id="ARBA00093290"/>
    </source>
</evidence>
<dbReference type="InterPro" id="IPR018056">
    <property type="entry name" value="Kringle_CS"/>
</dbReference>
<feature type="binding site" evidence="19">
    <location>
        <position position="459"/>
    </location>
    <ligand>
        <name>L-lysine</name>
        <dbReference type="ChEBI" id="CHEBI:32551"/>
    </ligand>
</feature>
<keyword evidence="14 18" id="KW-0797">Tissue remodeling</keyword>
<evidence type="ECO:0000259" key="21">
    <source>
        <dbReference type="PROSITE" id="PS50070"/>
    </source>
</evidence>
<keyword evidence="15 20" id="KW-1015">Disulfide bond</keyword>
<reference evidence="23" key="3">
    <citation type="submission" date="2025-09" db="UniProtKB">
        <authorList>
            <consortium name="Ensembl"/>
        </authorList>
    </citation>
    <scope>IDENTIFICATION</scope>
</reference>
<accession>A0AAY4BXH9</accession>
<feature type="disulfide bond" evidence="20">
    <location>
        <begin position="440"/>
        <end position="463"/>
    </location>
</feature>
<keyword evidence="13" id="KW-0865">Zymogen</keyword>
<dbReference type="PRINTS" id="PR00018">
    <property type="entry name" value="KRINGLE"/>
</dbReference>
<feature type="disulfide bond" evidence="20">
    <location>
        <begin position="233"/>
        <end position="272"/>
    </location>
</feature>
<dbReference type="AlphaFoldDB" id="A0AAY4BXH9"/>
<dbReference type="PRINTS" id="PR00722">
    <property type="entry name" value="CHYMOTRYPSIN"/>
</dbReference>
<dbReference type="PANTHER" id="PTHR24261:SF13">
    <property type="entry name" value="PLASMINOGEN"/>
    <property type="match status" value="1"/>
</dbReference>
<feature type="disulfide bond" evidence="20">
    <location>
        <begin position="412"/>
        <end position="451"/>
    </location>
</feature>
<dbReference type="FunFam" id="2.40.10.10:FF:000003">
    <property type="entry name" value="Transmembrane serine protease 3"/>
    <property type="match status" value="1"/>
</dbReference>
<feature type="disulfide bond" evidence="20">
    <location>
        <begin position="212"/>
        <end position="289"/>
    </location>
</feature>
<keyword evidence="18" id="KW-0094">Blood coagulation</keyword>
<keyword evidence="5 18" id="KW-0964">Secreted</keyword>
<dbReference type="Pfam" id="PF00051">
    <property type="entry name" value="Kringle"/>
    <property type="match status" value="5"/>
</dbReference>
<dbReference type="Pfam" id="PF00024">
    <property type="entry name" value="PAN_1"/>
    <property type="match status" value="1"/>
</dbReference>
<evidence type="ECO:0000313" key="23">
    <source>
        <dbReference type="Ensembl" id="ENSDCDP00010025317.1"/>
    </source>
</evidence>
<dbReference type="SMART" id="SM00020">
    <property type="entry name" value="Tryp_SPc"/>
    <property type="match status" value="1"/>
</dbReference>
<keyword evidence="12 18" id="KW-0720">Serine protease</keyword>
<dbReference type="GO" id="GO:0048771">
    <property type="term" value="P:tissue remodeling"/>
    <property type="evidence" value="ECO:0007669"/>
    <property type="project" value="UniProtKB-UniRule"/>
</dbReference>
<dbReference type="InterPro" id="IPR001254">
    <property type="entry name" value="Trypsin_dom"/>
</dbReference>
<dbReference type="PIRSF" id="PIRSF001150">
    <property type="entry name" value="Plasmin"/>
    <property type="match status" value="1"/>
</dbReference>
<dbReference type="InterPro" id="IPR038178">
    <property type="entry name" value="Kringle_sf"/>
</dbReference>
<dbReference type="Pfam" id="PF00089">
    <property type="entry name" value="Trypsin"/>
    <property type="match status" value="1"/>
</dbReference>
<sequence length="813" mass="91153">MLTLDSCATSWTCTKPLPYVFSVQVRKKSNNHIYYLFLLGGFGEESDVLDEYVKTDGAWILTLAKRTYTVKTAAECADKCDAESAFTCRSFIHVEKDKDCLTIPANSKVELVLHGMRSALFEKKLYLKECVDGIGTNYRGTKTKTKTGRTCQQWNAKVPHVPNMTPEKYPKADLEKNFCRNPDGDASGPWCYTTDPEKRWESCQVHICTDECMQCNGEDFQGKISQTESGLTCQHWDSQTPHDHGYFPTAIPDKRLEENYCRNPDGDPRPWCFTTDHKKRWEFCNIPCCTSEPPSAPTELTCKDDGSSYRGTVAVTTSGKTCQRWSTQTPHKHGQIPDNYPCKGLESNYCRNPNNEKKPWCYTIDPNTRWEYCHVPLCSPEDTVIQQAGDCYEDNGSSYRGATSETISGRKCQSWSSVLPHNHNKTPQNYPQADLRDNLCRNPDGDRSPWCYTEDPSKRWEYCKVEKCYTGTVKPTETVMHAEPTASEPSTADLDCKVGNGADYRGSVSKTVKGVTCQAWASMIPHHHGSFTPETHPAKGLEGNQCRNPDKDINGPWCYTTDVNKKWDYCPVPVCTNQKCGQTQAVSKPCPLWIFGGCVSKAHAWPWQISLRTNTGVHVCGGALIAPQWVLTAAYCLQRSPNSYKVSLGIHSLRATEESRQERGVQMLFLEPTGKDIALLKLDTPAIINDKVNFACLPKKDSIVPASTECHVTGWGETHGDGLLKETKLTVLENMICNEPGYLNGRVRDHEMCVGTDICQGDAGGPLVCYSQHSFVLQGVTLWGLSCAQAIKPGLYTRVSRFVDWIEREMQNN</sequence>
<dbReference type="InterPro" id="IPR023317">
    <property type="entry name" value="Pept_S1A_plasmin"/>
</dbReference>
<feature type="domain" description="Kringle" evidence="21">
    <location>
        <begin position="211"/>
        <end position="289"/>
    </location>
</feature>
<dbReference type="Gene3D" id="3.50.4.10">
    <property type="entry name" value="Hepatocyte Growth Factor"/>
    <property type="match status" value="1"/>
</dbReference>
<keyword evidence="6" id="KW-0597">Phosphoprotein</keyword>
<feature type="domain" description="Kringle" evidence="21">
    <location>
        <begin position="495"/>
        <end position="575"/>
    </location>
</feature>
<keyword evidence="9" id="KW-0732">Signal</keyword>
<reference evidence="23 24" key="1">
    <citation type="submission" date="2020-06" db="EMBL/GenBank/DDBJ databases">
        <authorList>
            <consortium name="Wellcome Sanger Institute Data Sharing"/>
        </authorList>
    </citation>
    <scope>NUCLEOTIDE SEQUENCE [LARGE SCALE GENOMIC DNA]</scope>
</reference>
<evidence type="ECO:0000256" key="18">
    <source>
        <dbReference type="PIRNR" id="PIRNR001150"/>
    </source>
</evidence>
<comment type="activity regulation">
    <text evidence="18">Converted into plasmin by plasminogen activators, both plasminogen and its activator being bound to fibrin.</text>
</comment>
<evidence type="ECO:0000256" key="20">
    <source>
        <dbReference type="PROSITE-ProRule" id="PRU00121"/>
    </source>
</evidence>
<reference evidence="23" key="2">
    <citation type="submission" date="2025-08" db="UniProtKB">
        <authorList>
            <consortium name="Ensembl"/>
        </authorList>
    </citation>
    <scope>IDENTIFICATION</scope>
</reference>
<evidence type="ECO:0000256" key="4">
    <source>
        <dbReference type="ARBA" id="ARBA00020043"/>
    </source>
</evidence>
<evidence type="ECO:0000256" key="15">
    <source>
        <dbReference type="ARBA" id="ARBA00023157"/>
    </source>
</evidence>
<dbReference type="Proteomes" id="UP000694580">
    <property type="component" value="Chromosome 14"/>
</dbReference>
<evidence type="ECO:0000256" key="5">
    <source>
        <dbReference type="ARBA" id="ARBA00022525"/>
    </source>
</evidence>
<dbReference type="EC" id="3.4.21.7" evidence="3 18"/>
<keyword evidence="11 18" id="KW-0378">Hydrolase</keyword>
<dbReference type="GO" id="GO:0007596">
    <property type="term" value="P:blood coagulation"/>
    <property type="evidence" value="ECO:0007669"/>
    <property type="project" value="UniProtKB-UniRule"/>
</dbReference>
<keyword evidence="7 20" id="KW-0420">Kringle</keyword>
<keyword evidence="16 18" id="KW-0280">Fibrinolysis</keyword>
<feature type="disulfide bond" evidence="20">
    <location>
        <begin position="391"/>
        <end position="468"/>
    </location>
</feature>
<dbReference type="SUPFAM" id="SSF57440">
    <property type="entry name" value="Kringle-like"/>
    <property type="match status" value="5"/>
</dbReference>
<feature type="binding site" evidence="19">
    <location>
        <position position="446"/>
    </location>
    <ligand>
        <name>L-lysine</name>
        <dbReference type="ChEBI" id="CHEBI:32551"/>
    </ligand>
</feature>
<evidence type="ECO:0000256" key="8">
    <source>
        <dbReference type="ARBA" id="ARBA00022670"/>
    </source>
</evidence>
<dbReference type="CDD" id="cd00108">
    <property type="entry name" value="KR"/>
    <property type="match status" value="5"/>
</dbReference>
<feature type="binding site" evidence="19">
    <location>
        <position position="199"/>
    </location>
    <ligand>
        <name>L-lysine</name>
        <dbReference type="ChEBI" id="CHEBI:32551"/>
    </ligand>
</feature>
<evidence type="ECO:0000256" key="2">
    <source>
        <dbReference type="ARBA" id="ARBA00004613"/>
    </source>
</evidence>
<dbReference type="InterPro" id="IPR013806">
    <property type="entry name" value="Kringle-like"/>
</dbReference>
<keyword evidence="8 18" id="KW-0645">Protease</keyword>
<keyword evidence="18" id="KW-0356">Hemostasis</keyword>
<feature type="domain" description="Peptidase S1" evidence="22">
    <location>
        <begin position="594"/>
        <end position="811"/>
    </location>
</feature>
<dbReference type="GO" id="GO:0005102">
    <property type="term" value="F:signaling receptor binding"/>
    <property type="evidence" value="ECO:0007669"/>
    <property type="project" value="TreeGrafter"/>
</dbReference>
<comment type="subcellular location">
    <subcellularLocation>
        <location evidence="2 18">Secreted</location>
    </subcellularLocation>
</comment>
<evidence type="ECO:0000256" key="14">
    <source>
        <dbReference type="ARBA" id="ARBA00023148"/>
    </source>
</evidence>
<evidence type="ECO:0000256" key="7">
    <source>
        <dbReference type="ARBA" id="ARBA00022572"/>
    </source>
</evidence>